<dbReference type="PROSITE" id="PS00344">
    <property type="entry name" value="GATA_ZN_FINGER_1"/>
    <property type="match status" value="1"/>
</dbReference>
<accession>A0AAW0GSG1</accession>
<feature type="region of interest" description="Disordered" evidence="5">
    <location>
        <begin position="1"/>
        <end position="85"/>
    </location>
</feature>
<evidence type="ECO:0000313" key="8">
    <source>
        <dbReference type="Proteomes" id="UP001385951"/>
    </source>
</evidence>
<dbReference type="CDD" id="cd00202">
    <property type="entry name" value="ZnF_GATA"/>
    <property type="match status" value="1"/>
</dbReference>
<dbReference type="Proteomes" id="UP001385951">
    <property type="component" value="Unassembled WGS sequence"/>
</dbReference>
<feature type="compositionally biased region" description="Low complexity" evidence="5">
    <location>
        <begin position="177"/>
        <end position="189"/>
    </location>
</feature>
<dbReference type="InterPro" id="IPR013088">
    <property type="entry name" value="Znf_NHR/GATA"/>
</dbReference>
<feature type="compositionally biased region" description="Polar residues" evidence="5">
    <location>
        <begin position="235"/>
        <end position="249"/>
    </location>
</feature>
<feature type="region of interest" description="Disordered" evidence="5">
    <location>
        <begin position="326"/>
        <end position="385"/>
    </location>
</feature>
<dbReference type="Pfam" id="PF00320">
    <property type="entry name" value="GATA"/>
    <property type="match status" value="1"/>
</dbReference>
<dbReference type="GO" id="GO:0006355">
    <property type="term" value="P:regulation of DNA-templated transcription"/>
    <property type="evidence" value="ECO:0007669"/>
    <property type="project" value="InterPro"/>
</dbReference>
<dbReference type="PANTHER" id="PTHR47255:SF4">
    <property type="entry name" value="GATA ZINC FINGER DOMAIN-CONTAINING PROTEIN 12"/>
    <property type="match status" value="1"/>
</dbReference>
<keyword evidence="8" id="KW-1185">Reference proteome</keyword>
<keyword evidence="3" id="KW-0862">Zinc</keyword>
<feature type="compositionally biased region" description="Polar residues" evidence="5">
    <location>
        <begin position="43"/>
        <end position="73"/>
    </location>
</feature>
<comment type="caution">
    <text evidence="7">The sequence shown here is derived from an EMBL/GenBank/DDBJ whole genome shotgun (WGS) entry which is preliminary data.</text>
</comment>
<dbReference type="Gene3D" id="3.30.50.10">
    <property type="entry name" value="Erythroid Transcription Factor GATA-1, subunit A"/>
    <property type="match status" value="1"/>
</dbReference>
<dbReference type="Gene3D" id="3.30.450.20">
    <property type="entry name" value="PAS domain"/>
    <property type="match status" value="1"/>
</dbReference>
<evidence type="ECO:0000256" key="2">
    <source>
        <dbReference type="ARBA" id="ARBA00022771"/>
    </source>
</evidence>
<dbReference type="SUPFAM" id="SSF57716">
    <property type="entry name" value="Glucocorticoid receptor-like (DNA-binding domain)"/>
    <property type="match status" value="1"/>
</dbReference>
<proteinExistence type="predicted"/>
<evidence type="ECO:0000313" key="7">
    <source>
        <dbReference type="EMBL" id="KAK7693964.1"/>
    </source>
</evidence>
<dbReference type="GO" id="GO:0008270">
    <property type="term" value="F:zinc ion binding"/>
    <property type="evidence" value="ECO:0007669"/>
    <property type="project" value="UniProtKB-KW"/>
</dbReference>
<dbReference type="GO" id="GO:0043565">
    <property type="term" value="F:sequence-specific DNA binding"/>
    <property type="evidence" value="ECO:0007669"/>
    <property type="project" value="InterPro"/>
</dbReference>
<evidence type="ECO:0000259" key="6">
    <source>
        <dbReference type="PROSITE" id="PS50114"/>
    </source>
</evidence>
<name>A0AAW0GSG1_9APHY</name>
<feature type="compositionally biased region" description="Low complexity" evidence="5">
    <location>
        <begin position="338"/>
        <end position="384"/>
    </location>
</feature>
<dbReference type="InterPro" id="IPR000679">
    <property type="entry name" value="Znf_GATA"/>
</dbReference>
<dbReference type="SMART" id="SM00401">
    <property type="entry name" value="ZnF_GATA"/>
    <property type="match status" value="1"/>
</dbReference>
<evidence type="ECO:0000256" key="1">
    <source>
        <dbReference type="ARBA" id="ARBA00022723"/>
    </source>
</evidence>
<gene>
    <name evidence="7" type="ORF">QCA50_003539</name>
</gene>
<keyword evidence="2 4" id="KW-0863">Zinc-finger</keyword>
<sequence length="553" mass="59313">MHSADPQPDIPANPPSVHRPTSTSSLSSALGHLGPPGLGQRHPISSTRGPDNSPPISTASAHPGLTNLTNAPQLIQPGPPSVPQPTFEFTKRKRWADLLVTQLSEAILLILSPQMDVLYCGSAVWALLGWQDNEWVDKCLLDFMNLDDRGTFQRLFTESMVNRTELTSYIRLQYKPTSPTSISPSHSNTAVSYSNTHPGHAPPPTPYYPYQQQGQIPYQQQASSHGHGHYGALTASPQSTAYHHQQGYNQSSQRRSQRSQRDAGSAEGRKEVMFELVGAPYYLPVEDTLKCFYAVAKPYPSRNTTILNTFLELKLENERLVDRLSQLKLSKPKPPRPSTTSSTTIPTMVPSNNSNSNSLSTSPATPSTNQPNLSQGQGSSSSSSTIAIPSTNAFFPGSYNELIGIPGQGQVIQGVSAPRFRFENLFHEDGELTMDSADGVDGGAGMTGSGLEMGGQGGAGGGGGAGLVPPGPIGGTVVMGEDDESAKKKARKVYLPEQYVCMTCGRTDSPEWRKGPSGPKTLCNACGLRWAKREKEKRTALRASGLSGSSGPK</sequence>
<dbReference type="InterPro" id="IPR052138">
    <property type="entry name" value="GATA_ZnFinger_Domain"/>
</dbReference>
<feature type="domain" description="GATA-type" evidence="6">
    <location>
        <begin position="501"/>
        <end position="528"/>
    </location>
</feature>
<dbReference type="AlphaFoldDB" id="A0AAW0GSG1"/>
<dbReference type="InterPro" id="IPR000014">
    <property type="entry name" value="PAS"/>
</dbReference>
<dbReference type="PANTHER" id="PTHR47255">
    <property type="entry name" value="GATA TRANSCRIPTION FACTOR 22-RELATED"/>
    <property type="match status" value="1"/>
</dbReference>
<feature type="compositionally biased region" description="Low complexity" evidence="5">
    <location>
        <begin position="208"/>
        <end position="222"/>
    </location>
</feature>
<organism evidence="7 8">
    <name type="scientific">Cerrena zonata</name>
    <dbReference type="NCBI Taxonomy" id="2478898"/>
    <lineage>
        <taxon>Eukaryota</taxon>
        <taxon>Fungi</taxon>
        <taxon>Dikarya</taxon>
        <taxon>Basidiomycota</taxon>
        <taxon>Agaricomycotina</taxon>
        <taxon>Agaricomycetes</taxon>
        <taxon>Polyporales</taxon>
        <taxon>Cerrenaceae</taxon>
        <taxon>Cerrena</taxon>
    </lineage>
</organism>
<dbReference type="InterPro" id="IPR035965">
    <property type="entry name" value="PAS-like_dom_sf"/>
</dbReference>
<protein>
    <recommendedName>
        <fullName evidence="6">GATA-type domain-containing protein</fullName>
    </recommendedName>
</protein>
<evidence type="ECO:0000256" key="3">
    <source>
        <dbReference type="ARBA" id="ARBA00022833"/>
    </source>
</evidence>
<dbReference type="CDD" id="cd00130">
    <property type="entry name" value="PAS"/>
    <property type="match status" value="1"/>
</dbReference>
<dbReference type="PROSITE" id="PS50114">
    <property type="entry name" value="GATA_ZN_FINGER_2"/>
    <property type="match status" value="1"/>
</dbReference>
<reference evidence="7 8" key="1">
    <citation type="submission" date="2022-09" db="EMBL/GenBank/DDBJ databases">
        <authorList>
            <person name="Palmer J.M."/>
        </authorList>
    </citation>
    <scope>NUCLEOTIDE SEQUENCE [LARGE SCALE GENOMIC DNA]</scope>
    <source>
        <strain evidence="7 8">DSM 7382</strain>
    </source>
</reference>
<keyword evidence="1" id="KW-0479">Metal-binding</keyword>
<dbReference type="SUPFAM" id="SSF55785">
    <property type="entry name" value="PYP-like sensor domain (PAS domain)"/>
    <property type="match status" value="1"/>
</dbReference>
<dbReference type="EMBL" id="JASBNA010000003">
    <property type="protein sequence ID" value="KAK7693964.1"/>
    <property type="molecule type" value="Genomic_DNA"/>
</dbReference>
<evidence type="ECO:0000256" key="4">
    <source>
        <dbReference type="PROSITE-ProRule" id="PRU00094"/>
    </source>
</evidence>
<feature type="region of interest" description="Disordered" evidence="5">
    <location>
        <begin position="177"/>
        <end position="267"/>
    </location>
</feature>
<evidence type="ECO:0000256" key="5">
    <source>
        <dbReference type="SAM" id="MobiDB-lite"/>
    </source>
</evidence>
<feature type="compositionally biased region" description="Polar residues" evidence="5">
    <location>
        <begin position="19"/>
        <end position="28"/>
    </location>
</feature>